<dbReference type="STRING" id="1618563.UU12_C0010G0003"/>
<dbReference type="AlphaFoldDB" id="A0A0G0W6Z7"/>
<accession>A0A0G0W6Z7</accession>
<dbReference type="Proteomes" id="UP000034562">
    <property type="component" value="Unassembled WGS sequence"/>
</dbReference>
<name>A0A0G0W6Z7_9BACT</name>
<keyword evidence="2" id="KW-0808">Transferase</keyword>
<evidence type="ECO:0000313" key="3">
    <source>
        <dbReference type="Proteomes" id="UP000034562"/>
    </source>
</evidence>
<dbReference type="Pfam" id="PF00534">
    <property type="entry name" value="Glycos_transf_1"/>
    <property type="match status" value="1"/>
</dbReference>
<sequence>MKKHLKRRVAIVYDRVNKWGGAERVLLALHEMFPDAPLYTSVYDVKKAPWAKVFSLVKTSFLQKIPFIKSLHELFGWLMPIAFESFDFSEYDIVISVTSEAAKGIKTRPGTLHICYCLTPTRYLWSAHNFYFRNPPVYFKPFPFFWQISRPFVAFLRRWDVAAAKRPDKMIAISGIVKQRIKKYYHRDSQVIFPPVEVKNIRRRINRNRSYYLVVNRLVPYKRVDLAVLAFNRLGFPLVIVGEGSERNKLAHVAKRNIKFVGEITEKELLGYYENAKALIVPQEEDFGIVAVEAQAAGTPVIAFAKGGAVDTVIDGKTGVFFHKQEVESLSSAIAKFEKMRFNRNTLVNNAKRFSKAVFKKKFLIHI</sequence>
<comment type="caution">
    <text evidence="2">The sequence shown here is derived from an EMBL/GenBank/DDBJ whole genome shotgun (WGS) entry which is preliminary data.</text>
</comment>
<dbReference type="Gene3D" id="3.40.50.2000">
    <property type="entry name" value="Glycogen Phosphorylase B"/>
    <property type="match status" value="1"/>
</dbReference>
<evidence type="ECO:0000313" key="2">
    <source>
        <dbReference type="EMBL" id="KKR71017.1"/>
    </source>
</evidence>
<organism evidence="2 3">
    <name type="scientific">Candidatus Woesebacteria bacterium GW2011_GWA2_40_7b</name>
    <dbReference type="NCBI Taxonomy" id="1618563"/>
    <lineage>
        <taxon>Bacteria</taxon>
        <taxon>Candidatus Woeseibacteriota</taxon>
    </lineage>
</organism>
<dbReference type="SUPFAM" id="SSF53756">
    <property type="entry name" value="UDP-Glycosyltransferase/glycogen phosphorylase"/>
    <property type="match status" value="1"/>
</dbReference>
<dbReference type="PANTHER" id="PTHR45947:SF3">
    <property type="entry name" value="SULFOQUINOVOSYL TRANSFERASE SQD2"/>
    <property type="match status" value="1"/>
</dbReference>
<dbReference type="EMBL" id="LBZK01000010">
    <property type="protein sequence ID" value="KKR71017.1"/>
    <property type="molecule type" value="Genomic_DNA"/>
</dbReference>
<gene>
    <name evidence="2" type="ORF">UU12_C0010G0003</name>
</gene>
<dbReference type="PANTHER" id="PTHR45947">
    <property type="entry name" value="SULFOQUINOVOSYL TRANSFERASE SQD2"/>
    <property type="match status" value="1"/>
</dbReference>
<dbReference type="GO" id="GO:0016757">
    <property type="term" value="F:glycosyltransferase activity"/>
    <property type="evidence" value="ECO:0007669"/>
    <property type="project" value="InterPro"/>
</dbReference>
<feature type="domain" description="Glycosyl transferase family 1" evidence="1">
    <location>
        <begin position="204"/>
        <end position="353"/>
    </location>
</feature>
<dbReference type="InterPro" id="IPR050194">
    <property type="entry name" value="Glycosyltransferase_grp1"/>
</dbReference>
<protein>
    <submittedName>
        <fullName evidence="2">Glycosyl transferase group 1</fullName>
    </submittedName>
</protein>
<dbReference type="PATRIC" id="fig|1618563.3.peg.212"/>
<reference evidence="2 3" key="1">
    <citation type="journal article" date="2015" name="Nature">
        <title>rRNA introns, odd ribosomes, and small enigmatic genomes across a large radiation of phyla.</title>
        <authorList>
            <person name="Brown C.T."/>
            <person name="Hug L.A."/>
            <person name="Thomas B.C."/>
            <person name="Sharon I."/>
            <person name="Castelle C.J."/>
            <person name="Singh A."/>
            <person name="Wilkins M.J."/>
            <person name="Williams K.H."/>
            <person name="Banfield J.F."/>
        </authorList>
    </citation>
    <scope>NUCLEOTIDE SEQUENCE [LARGE SCALE GENOMIC DNA]</scope>
</reference>
<dbReference type="InterPro" id="IPR001296">
    <property type="entry name" value="Glyco_trans_1"/>
</dbReference>
<evidence type="ECO:0000259" key="1">
    <source>
        <dbReference type="Pfam" id="PF00534"/>
    </source>
</evidence>
<proteinExistence type="predicted"/>